<dbReference type="Gene3D" id="3.40.50.2000">
    <property type="entry name" value="Glycogen Phosphorylase B"/>
    <property type="match status" value="2"/>
</dbReference>
<evidence type="ECO:0000313" key="3">
    <source>
        <dbReference type="Proteomes" id="UP000598032"/>
    </source>
</evidence>
<dbReference type="Pfam" id="PF13692">
    <property type="entry name" value="Glyco_trans_1_4"/>
    <property type="match status" value="1"/>
</dbReference>
<comment type="caution">
    <text evidence="2">The sequence shown here is derived from an EMBL/GenBank/DDBJ whole genome shotgun (WGS) entry which is preliminary data.</text>
</comment>
<evidence type="ECO:0000313" key="2">
    <source>
        <dbReference type="EMBL" id="CAD6524769.1"/>
    </source>
</evidence>
<keyword evidence="2" id="KW-0808">Transferase</keyword>
<evidence type="ECO:0000259" key="1">
    <source>
        <dbReference type="Pfam" id="PF13477"/>
    </source>
</evidence>
<proteinExistence type="predicted"/>
<dbReference type="SUPFAM" id="SSF53756">
    <property type="entry name" value="UDP-Glycosyltransferase/glycogen phosphorylase"/>
    <property type="match status" value="1"/>
</dbReference>
<dbReference type="EMBL" id="CAJHCP010000003">
    <property type="protein sequence ID" value="CAD6524769.1"/>
    <property type="molecule type" value="Genomic_DNA"/>
</dbReference>
<dbReference type="PANTHER" id="PTHR12526:SF638">
    <property type="entry name" value="SPORE COAT PROTEIN SA"/>
    <property type="match status" value="1"/>
</dbReference>
<dbReference type="Pfam" id="PF13477">
    <property type="entry name" value="Glyco_trans_4_2"/>
    <property type="match status" value="1"/>
</dbReference>
<keyword evidence="3" id="KW-1185">Reference proteome</keyword>
<dbReference type="CDD" id="cd03808">
    <property type="entry name" value="GT4_CapM-like"/>
    <property type="match status" value="1"/>
</dbReference>
<dbReference type="GO" id="GO:0102335">
    <property type="term" value="F:N,N'-diacetylbacillosaminyl-diphospho-undecaprenol alpha-1,3-N-acetylgalactosaminyltransferase activity"/>
    <property type="evidence" value="ECO:0007669"/>
    <property type="project" value="UniProtKB-EC"/>
</dbReference>
<dbReference type="InterPro" id="IPR028098">
    <property type="entry name" value="Glyco_trans_4-like_N"/>
</dbReference>
<feature type="domain" description="Glycosyltransferase subfamily 4-like N-terminal" evidence="1">
    <location>
        <begin position="19"/>
        <end position="157"/>
    </location>
</feature>
<name>A0ABN7HNG7_9BURK</name>
<sequence>MVLWIKYEYFVGDHVSKLKVVLFANTDWYLYNFRISLARKLRDEGFEVILLSPDGEYGPRLRELGFRWHCVPMNRRSLNPFMEVSLILWLAQFLKREAPQIVHGFTIKSAVYGALAGKLAGVPARVCAVAGLGYVFISRDMKARLLRPLVRRALRAAMGGQGSALILQNPDDVAVFKSAHLVDERAIRLIKGSGVDVTRFTIRSYIEGQDRRPLRVLLAARLLWDKGVGEYVRAARTLSGEHRNVQFLLAGLPDDGNPAAVSLQQVNSWVEEGIVQWLGHVSDMPRLLSDVDVMALPSYREGLPKALIEAAACGLALITTDAPGCREVVSRSGEDGISIPVRDSEALANAVRLLDDDRALVRKLGLAARQKAMQQFDERIVIEKTLEVYRELLPVLGQDVGPLEDLPLAEPQGLKAD</sequence>
<keyword evidence="2" id="KW-0328">Glycosyltransferase</keyword>
<accession>A0ABN7HNG7</accession>
<dbReference type="Proteomes" id="UP000598032">
    <property type="component" value="Unassembled WGS sequence"/>
</dbReference>
<gene>
    <name evidence="2" type="primary">pglA_2</name>
    <name evidence="2" type="ORF">LMG28140_01681</name>
</gene>
<organism evidence="2 3">
    <name type="scientific">Paraburkholderia metrosideri</name>
    <dbReference type="NCBI Taxonomy" id="580937"/>
    <lineage>
        <taxon>Bacteria</taxon>
        <taxon>Pseudomonadati</taxon>
        <taxon>Pseudomonadota</taxon>
        <taxon>Betaproteobacteria</taxon>
        <taxon>Burkholderiales</taxon>
        <taxon>Burkholderiaceae</taxon>
        <taxon>Paraburkholderia</taxon>
    </lineage>
</organism>
<protein>
    <submittedName>
        <fullName evidence="2">N, N'-diacetylbacillosaminyl-diphospho-undecaprenol alpha-1,3-N-acetylgalactosaminyltransferase</fullName>
        <ecNumber evidence="2">2.4.1.290</ecNumber>
    </submittedName>
</protein>
<dbReference type="EC" id="2.4.1.290" evidence="2"/>
<dbReference type="PANTHER" id="PTHR12526">
    <property type="entry name" value="GLYCOSYLTRANSFERASE"/>
    <property type="match status" value="1"/>
</dbReference>
<reference evidence="2 3" key="1">
    <citation type="submission" date="2020-10" db="EMBL/GenBank/DDBJ databases">
        <authorList>
            <person name="Peeters C."/>
        </authorList>
    </citation>
    <scope>NUCLEOTIDE SEQUENCE [LARGE SCALE GENOMIC DNA]</scope>
    <source>
        <strain evidence="2 3">LMG 28140</strain>
    </source>
</reference>